<keyword evidence="2" id="KW-0732">Signal</keyword>
<evidence type="ECO:0000259" key="3">
    <source>
        <dbReference type="SMART" id="SM00829"/>
    </source>
</evidence>
<evidence type="ECO:0000313" key="4">
    <source>
        <dbReference type="EMBL" id="CAD9513672.1"/>
    </source>
</evidence>
<keyword evidence="1" id="KW-0521">NADP</keyword>
<proteinExistence type="predicted"/>
<dbReference type="Gene3D" id="3.40.50.720">
    <property type="entry name" value="NAD(P)-binding Rossmann-like Domain"/>
    <property type="match status" value="1"/>
</dbReference>
<dbReference type="InterPro" id="IPR051603">
    <property type="entry name" value="Zinc-ADH_QOR/CCCR"/>
</dbReference>
<evidence type="ECO:0000256" key="2">
    <source>
        <dbReference type="SAM" id="SignalP"/>
    </source>
</evidence>
<feature type="domain" description="Enoyl reductase (ER)" evidence="3">
    <location>
        <begin position="51"/>
        <end position="414"/>
    </location>
</feature>
<dbReference type="InterPro" id="IPR011032">
    <property type="entry name" value="GroES-like_sf"/>
</dbReference>
<dbReference type="SMART" id="SM00829">
    <property type="entry name" value="PKS_ER"/>
    <property type="match status" value="1"/>
</dbReference>
<dbReference type="SUPFAM" id="SSF51735">
    <property type="entry name" value="NAD(P)-binding Rossmann-fold domains"/>
    <property type="match status" value="1"/>
</dbReference>
<protein>
    <recommendedName>
        <fullName evidence="3">Enoyl reductase (ER) domain-containing protein</fullName>
    </recommendedName>
</protein>
<dbReference type="InterPro" id="IPR013154">
    <property type="entry name" value="ADH-like_N"/>
</dbReference>
<gene>
    <name evidence="4" type="ORF">HTAM1171_LOCUS10799</name>
</gene>
<dbReference type="GO" id="GO:0016491">
    <property type="term" value="F:oxidoreductase activity"/>
    <property type="evidence" value="ECO:0007669"/>
    <property type="project" value="InterPro"/>
</dbReference>
<dbReference type="InterPro" id="IPR020843">
    <property type="entry name" value="ER"/>
</dbReference>
<feature type="chain" id="PRO_5031041203" description="Enoyl reductase (ER) domain-containing protein" evidence="2">
    <location>
        <begin position="30"/>
        <end position="420"/>
    </location>
</feature>
<organism evidence="4">
    <name type="scientific">Helicotheca tamesis</name>
    <dbReference type="NCBI Taxonomy" id="374047"/>
    <lineage>
        <taxon>Eukaryota</taxon>
        <taxon>Sar</taxon>
        <taxon>Stramenopiles</taxon>
        <taxon>Ochrophyta</taxon>
        <taxon>Bacillariophyta</taxon>
        <taxon>Mediophyceae</taxon>
        <taxon>Lithodesmiophycidae</taxon>
        <taxon>Lithodesmiales</taxon>
        <taxon>Lithodesmiaceae</taxon>
        <taxon>Helicotheca</taxon>
    </lineage>
</organism>
<accession>A0A7S2N184</accession>
<dbReference type="PANTHER" id="PTHR44154:SF1">
    <property type="entry name" value="QUINONE OXIDOREDUCTASE"/>
    <property type="match status" value="1"/>
</dbReference>
<dbReference type="SUPFAM" id="SSF50129">
    <property type="entry name" value="GroES-like"/>
    <property type="match status" value="1"/>
</dbReference>
<dbReference type="PANTHER" id="PTHR44154">
    <property type="entry name" value="QUINONE OXIDOREDUCTASE"/>
    <property type="match status" value="1"/>
</dbReference>
<dbReference type="Gene3D" id="3.90.180.10">
    <property type="entry name" value="Medium-chain alcohol dehydrogenases, catalytic domain"/>
    <property type="match status" value="1"/>
</dbReference>
<reference evidence="4" key="1">
    <citation type="submission" date="2021-01" db="EMBL/GenBank/DDBJ databases">
        <authorList>
            <person name="Corre E."/>
            <person name="Pelletier E."/>
            <person name="Niang G."/>
            <person name="Scheremetjew M."/>
            <person name="Finn R."/>
            <person name="Kale V."/>
            <person name="Holt S."/>
            <person name="Cochrane G."/>
            <person name="Meng A."/>
            <person name="Brown T."/>
            <person name="Cohen L."/>
        </authorList>
    </citation>
    <scope>NUCLEOTIDE SEQUENCE</scope>
    <source>
        <strain evidence="4">CCMP826</strain>
    </source>
</reference>
<name>A0A7S2N184_9STRA</name>
<dbReference type="EMBL" id="HBGV01017498">
    <property type="protein sequence ID" value="CAD9513672.1"/>
    <property type="molecule type" value="Transcribed_RNA"/>
</dbReference>
<evidence type="ECO:0000256" key="1">
    <source>
        <dbReference type="ARBA" id="ARBA00022857"/>
    </source>
</evidence>
<dbReference type="AlphaFoldDB" id="A0A7S2N184"/>
<sequence>MPTGEVTSALFSVLSFVYLLIVSLPHCKASIILPPTKTMEALAATKFGPPGNVLQFVQTDIPEPGPTEVRIRVHYAELNPVDLHKLSGDKEGKPIPSHRCPFIVGYGGSGVIDKAGKPADDDDNEKEEGPLFEIGDNVAFLCDPRRNGCYAEYVVVDRRLVSAIPNGVSFAEAAAVPLSGCTAYEALEKVGLTIGDLIGGSSLEMTDSSPPKKRQRKGGVLLIVGGAGGVGSWCSLLARAAYPDLEIVSTASTTESEDWCLKMGANRTIAHSAVKSLGGGPKGSVDHIICLTEPTQELFASLTEILRPFGSICLVVAGDSIKSLDMSFVFFKSGTVCTETVFSSSRAGFHIDQARQIRLILEMIAMKPSGDSASDRTPLVLGDIAGKTNWKSALKSNGVMEVLASGHSRGKLVMNIGSER</sequence>
<feature type="signal peptide" evidence="2">
    <location>
        <begin position="1"/>
        <end position="29"/>
    </location>
</feature>
<dbReference type="Pfam" id="PF08240">
    <property type="entry name" value="ADH_N"/>
    <property type="match status" value="1"/>
</dbReference>
<dbReference type="InterPro" id="IPR036291">
    <property type="entry name" value="NAD(P)-bd_dom_sf"/>
</dbReference>